<evidence type="ECO:0000313" key="2">
    <source>
        <dbReference type="EMBL" id="KAL0107998.1"/>
    </source>
</evidence>
<protein>
    <recommendedName>
        <fullName evidence="1">Dynein heavy chain C-terminal domain-containing protein</fullName>
    </recommendedName>
</protein>
<sequence>MTAENLFRTVFEMQPRDTGSSGGQTVTREEKVKQVLDEIIEKLPEEFNMTEIMGKVEERTPYVIVAFQECERMNYLTTEIKRSLRELDLGLKGELTITSDMEDLENALFFDQVPPVWAARAYPSLLGLTAWFVDLLLRIRELETWSTDFVLPASVWLAGFFNPQSLLTAIMQSTARRHELPLDKMCLQCDVTKKNKEEFTSAPRDGAYVHGIFMEGARWDVQTGIIVDSRPKELYPAMPVINVRAITQDKQDLRNMYECPVYKTRTRGPTYVWTFNLKTKDKPAKWTLAGVALLLQT</sequence>
<dbReference type="GO" id="GO:0045505">
    <property type="term" value="F:dynein intermediate chain binding"/>
    <property type="evidence" value="ECO:0007669"/>
    <property type="project" value="InterPro"/>
</dbReference>
<name>A0AAW2EW45_9HYME</name>
<proteinExistence type="predicted"/>
<dbReference type="InterPro" id="IPR041228">
    <property type="entry name" value="Dynein_C"/>
</dbReference>
<dbReference type="GO" id="GO:0007018">
    <property type="term" value="P:microtubule-based movement"/>
    <property type="evidence" value="ECO:0007669"/>
    <property type="project" value="InterPro"/>
</dbReference>
<dbReference type="PANTHER" id="PTHR46961:SF16">
    <property type="entry name" value="DYNEIN AXONEMAL HEAVY CHAIN 17-RELATED"/>
    <property type="match status" value="1"/>
</dbReference>
<reference evidence="2 3" key="1">
    <citation type="submission" date="2023-03" db="EMBL/GenBank/DDBJ databases">
        <title>High recombination rates correlate with genetic variation in Cardiocondyla obscurior ants.</title>
        <authorList>
            <person name="Errbii M."/>
        </authorList>
    </citation>
    <scope>NUCLEOTIDE SEQUENCE [LARGE SCALE GENOMIC DNA]</scope>
    <source>
        <strain evidence="2">Alpha-2009</strain>
        <tissue evidence="2">Whole body</tissue>
    </source>
</reference>
<dbReference type="PANTHER" id="PTHR46961">
    <property type="entry name" value="DYNEIN HEAVY CHAIN 1, AXONEMAL-LIKE PROTEIN"/>
    <property type="match status" value="1"/>
</dbReference>
<dbReference type="FunFam" id="3.10.490.20:FF:000002">
    <property type="entry name" value="Dynein axonemal heavy chain 17"/>
    <property type="match status" value="1"/>
</dbReference>
<gene>
    <name evidence="2" type="ORF">PUN28_014932</name>
</gene>
<accession>A0AAW2EW45</accession>
<comment type="caution">
    <text evidence="2">The sequence shown here is derived from an EMBL/GenBank/DDBJ whole genome shotgun (WGS) entry which is preliminary data.</text>
</comment>
<dbReference type="GO" id="GO:0030286">
    <property type="term" value="C:dynein complex"/>
    <property type="evidence" value="ECO:0007669"/>
    <property type="project" value="InterPro"/>
</dbReference>
<dbReference type="AlphaFoldDB" id="A0AAW2EW45"/>
<dbReference type="InterPro" id="IPR043160">
    <property type="entry name" value="Dynein_C_barrel"/>
</dbReference>
<dbReference type="InterPro" id="IPR026983">
    <property type="entry name" value="DHC"/>
</dbReference>
<dbReference type="GO" id="GO:0051959">
    <property type="term" value="F:dynein light intermediate chain binding"/>
    <property type="evidence" value="ECO:0007669"/>
    <property type="project" value="InterPro"/>
</dbReference>
<evidence type="ECO:0000259" key="1">
    <source>
        <dbReference type="Pfam" id="PF18199"/>
    </source>
</evidence>
<organism evidence="2 3">
    <name type="scientific">Cardiocondyla obscurior</name>
    <dbReference type="NCBI Taxonomy" id="286306"/>
    <lineage>
        <taxon>Eukaryota</taxon>
        <taxon>Metazoa</taxon>
        <taxon>Ecdysozoa</taxon>
        <taxon>Arthropoda</taxon>
        <taxon>Hexapoda</taxon>
        <taxon>Insecta</taxon>
        <taxon>Pterygota</taxon>
        <taxon>Neoptera</taxon>
        <taxon>Endopterygota</taxon>
        <taxon>Hymenoptera</taxon>
        <taxon>Apocrita</taxon>
        <taxon>Aculeata</taxon>
        <taxon>Formicoidea</taxon>
        <taxon>Formicidae</taxon>
        <taxon>Myrmicinae</taxon>
        <taxon>Cardiocondyla</taxon>
    </lineage>
</organism>
<dbReference type="Gene3D" id="3.10.490.20">
    <property type="match status" value="1"/>
</dbReference>
<dbReference type="EMBL" id="JADYXP020000016">
    <property type="protein sequence ID" value="KAL0107998.1"/>
    <property type="molecule type" value="Genomic_DNA"/>
</dbReference>
<evidence type="ECO:0000313" key="3">
    <source>
        <dbReference type="Proteomes" id="UP001430953"/>
    </source>
</evidence>
<feature type="domain" description="Dynein heavy chain C-terminal" evidence="1">
    <location>
        <begin position="2"/>
        <end position="295"/>
    </location>
</feature>
<keyword evidence="3" id="KW-1185">Reference proteome</keyword>
<dbReference type="Gene3D" id="1.20.1270.280">
    <property type="match status" value="1"/>
</dbReference>
<dbReference type="FunFam" id="1.20.1270.280:FF:000003">
    <property type="entry name" value="Dynein axonemal heavy chain 17"/>
    <property type="match status" value="1"/>
</dbReference>
<dbReference type="Proteomes" id="UP001430953">
    <property type="component" value="Unassembled WGS sequence"/>
</dbReference>
<dbReference type="Pfam" id="PF18199">
    <property type="entry name" value="Dynein_C"/>
    <property type="match status" value="1"/>
</dbReference>